<organism evidence="3 4">
    <name type="scientific">Durusdinium trenchii</name>
    <dbReference type="NCBI Taxonomy" id="1381693"/>
    <lineage>
        <taxon>Eukaryota</taxon>
        <taxon>Sar</taxon>
        <taxon>Alveolata</taxon>
        <taxon>Dinophyceae</taxon>
        <taxon>Suessiales</taxon>
        <taxon>Symbiodiniaceae</taxon>
        <taxon>Durusdinium</taxon>
    </lineage>
</organism>
<dbReference type="InterPro" id="IPR000571">
    <property type="entry name" value="Znf_CCCH"/>
</dbReference>
<evidence type="ECO:0000259" key="2">
    <source>
        <dbReference type="PROSITE" id="PS50103"/>
    </source>
</evidence>
<keyword evidence="1" id="KW-0862">Zinc</keyword>
<accession>A0ABP0NGG5</accession>
<protein>
    <recommendedName>
        <fullName evidence="2">C3H1-type domain-containing protein</fullName>
    </recommendedName>
</protein>
<keyword evidence="1" id="KW-0863">Zinc-finger</keyword>
<evidence type="ECO:0000313" key="4">
    <source>
        <dbReference type="Proteomes" id="UP001642484"/>
    </source>
</evidence>
<feature type="zinc finger region" description="C3H1-type" evidence="1">
    <location>
        <begin position="91"/>
        <end position="118"/>
    </location>
</feature>
<gene>
    <name evidence="3" type="ORF">CCMP2556_LOCUS30911</name>
</gene>
<sequence>MEDRLSYEKTFLQIEEAQAGLPTLRPRSVPPRGREDLEVKQRNWKNYQVHKILKQTQLRAQSLNHQDAACFAARSDARPGAPSPGSYGHPDVCRRPCILFVRNTCQRGSTCGFCHLPHETRLPSFNLQQRHFLQKLSDSNFLQMILPHIQQRVDESEFHGARELLELLKRELTIRSPLEDGEDGEGHPDVQRTPRNIRYVLERMSLGSLIVLVCAKEMRGHLVMVAAEALQSLRAEVKFLERAEVCKT</sequence>
<keyword evidence="1" id="KW-0479">Metal-binding</keyword>
<dbReference type="EMBL" id="CAXAMN010021736">
    <property type="protein sequence ID" value="CAK9062865.1"/>
    <property type="molecule type" value="Genomic_DNA"/>
</dbReference>
<reference evidence="3 4" key="1">
    <citation type="submission" date="2024-02" db="EMBL/GenBank/DDBJ databases">
        <authorList>
            <person name="Chen Y."/>
            <person name="Shah S."/>
            <person name="Dougan E. K."/>
            <person name="Thang M."/>
            <person name="Chan C."/>
        </authorList>
    </citation>
    <scope>NUCLEOTIDE SEQUENCE [LARGE SCALE GENOMIC DNA]</scope>
</reference>
<evidence type="ECO:0000256" key="1">
    <source>
        <dbReference type="PROSITE-ProRule" id="PRU00723"/>
    </source>
</evidence>
<dbReference type="Proteomes" id="UP001642484">
    <property type="component" value="Unassembled WGS sequence"/>
</dbReference>
<feature type="domain" description="C3H1-type" evidence="2">
    <location>
        <begin position="91"/>
        <end position="118"/>
    </location>
</feature>
<evidence type="ECO:0000313" key="3">
    <source>
        <dbReference type="EMBL" id="CAK9062865.1"/>
    </source>
</evidence>
<keyword evidence="4" id="KW-1185">Reference proteome</keyword>
<comment type="caution">
    <text evidence="3">The sequence shown here is derived from an EMBL/GenBank/DDBJ whole genome shotgun (WGS) entry which is preliminary data.</text>
</comment>
<proteinExistence type="predicted"/>
<dbReference type="PROSITE" id="PS50103">
    <property type="entry name" value="ZF_C3H1"/>
    <property type="match status" value="1"/>
</dbReference>
<name>A0ABP0NGG5_9DINO</name>